<evidence type="ECO:0000313" key="5">
    <source>
        <dbReference type="EMBL" id="SPD46302.1"/>
    </source>
</evidence>
<evidence type="ECO:0000313" key="6">
    <source>
        <dbReference type="Proteomes" id="UP000255168"/>
    </source>
</evidence>
<dbReference type="PROSITE" id="PS51186">
    <property type="entry name" value="GNAT"/>
    <property type="match status" value="1"/>
</dbReference>
<keyword evidence="2" id="KW-0012">Acyltransferase</keyword>
<evidence type="ECO:0000256" key="2">
    <source>
        <dbReference type="ARBA" id="ARBA00023315"/>
    </source>
</evidence>
<dbReference type="RefSeq" id="WP_018004322.1">
    <property type="nucleotide sequence ID" value="NZ_AQUR01000075.1"/>
</dbReference>
<evidence type="ECO:0000256" key="1">
    <source>
        <dbReference type="ARBA" id="ARBA00022679"/>
    </source>
</evidence>
<dbReference type="InterPro" id="IPR000182">
    <property type="entry name" value="GNAT_dom"/>
</dbReference>
<dbReference type="EMBL" id="LT984806">
    <property type="protein sequence ID" value="SPD46302.1"/>
    <property type="molecule type" value="Genomic_DNA"/>
</dbReference>
<dbReference type="GO" id="GO:0016747">
    <property type="term" value="F:acyltransferase activity, transferring groups other than amino-acyl groups"/>
    <property type="evidence" value="ECO:0007669"/>
    <property type="project" value="InterPro"/>
</dbReference>
<dbReference type="Gene3D" id="3.40.630.30">
    <property type="match status" value="1"/>
</dbReference>
<dbReference type="CDD" id="cd04301">
    <property type="entry name" value="NAT_SF"/>
    <property type="match status" value="1"/>
</dbReference>
<evidence type="ECO:0000313" key="4">
    <source>
        <dbReference type="EMBL" id="SOZ37728.1"/>
    </source>
</evidence>
<accession>A0A375H3P5</accession>
<protein>
    <submittedName>
        <fullName evidence="5">Acetyltransferase</fullName>
    </submittedName>
</protein>
<organism evidence="5 6">
    <name type="scientific">Cupriavidus neocaledonicus</name>
    <dbReference type="NCBI Taxonomy" id="1040979"/>
    <lineage>
        <taxon>Bacteria</taxon>
        <taxon>Pseudomonadati</taxon>
        <taxon>Pseudomonadota</taxon>
        <taxon>Betaproteobacteria</taxon>
        <taxon>Burkholderiales</taxon>
        <taxon>Burkholderiaceae</taxon>
        <taxon>Cupriavidus</taxon>
    </lineage>
</organism>
<dbReference type="Pfam" id="PF00583">
    <property type="entry name" value="Acetyltransf_1"/>
    <property type="match status" value="1"/>
</dbReference>
<keyword evidence="1 5" id="KW-0808">Transferase</keyword>
<dbReference type="Proteomes" id="UP000255168">
    <property type="component" value="Chromosome I"/>
</dbReference>
<sequence length="158" mass="17042">MENLGETIPTAFTRRAEVADAVTVARFVHALVGELSGGKDLGMEAATRNAETVLADANVVAVMACAGDEPVGVIILNECSAIYAGGRFGLITELYVRPDMRSRGIAPRLIAAALQQGRERGWTRLEVGAPAQPKWERTLAFYLGNGFEEVGPRLRRML</sequence>
<gene>
    <name evidence="4" type="ORF">CBM2605_A90010</name>
    <name evidence="5" type="ORF">CBM2607_11239</name>
</gene>
<dbReference type="AlphaFoldDB" id="A0A375H3P5"/>
<dbReference type="InterPro" id="IPR016181">
    <property type="entry name" value="Acyl_CoA_acyltransferase"/>
</dbReference>
<proteinExistence type="predicted"/>
<keyword evidence="7" id="KW-1185">Reference proteome</keyword>
<dbReference type="Proteomes" id="UP000256710">
    <property type="component" value="Unassembled WGS sequence"/>
</dbReference>
<feature type="domain" description="N-acetyltransferase" evidence="3">
    <location>
        <begin position="11"/>
        <end position="158"/>
    </location>
</feature>
<dbReference type="InterPro" id="IPR050832">
    <property type="entry name" value="Bact_Acetyltransf"/>
</dbReference>
<dbReference type="PANTHER" id="PTHR43877:SF1">
    <property type="entry name" value="ACETYLTRANSFERASE"/>
    <property type="match status" value="1"/>
</dbReference>
<evidence type="ECO:0000313" key="7">
    <source>
        <dbReference type="Proteomes" id="UP000256710"/>
    </source>
</evidence>
<evidence type="ECO:0000259" key="3">
    <source>
        <dbReference type="PROSITE" id="PS51186"/>
    </source>
</evidence>
<dbReference type="EMBL" id="OFTC01000031">
    <property type="protein sequence ID" value="SOZ37728.1"/>
    <property type="molecule type" value="Genomic_DNA"/>
</dbReference>
<dbReference type="PANTHER" id="PTHR43877">
    <property type="entry name" value="AMINOALKYLPHOSPHONATE N-ACETYLTRANSFERASE-RELATED-RELATED"/>
    <property type="match status" value="1"/>
</dbReference>
<reference evidence="6 7" key="1">
    <citation type="submission" date="2018-01" db="EMBL/GenBank/DDBJ databases">
        <authorList>
            <person name="Clerissi C."/>
        </authorList>
    </citation>
    <scope>NUCLEOTIDE SEQUENCE [LARGE SCALE GENOMIC DNA]</scope>
    <source>
        <strain evidence="4">Cupriavidus taiwanensis STM 6082</strain>
        <strain evidence="5">Cupriavidus taiwanensis STM 6160</strain>
    </source>
</reference>
<dbReference type="SUPFAM" id="SSF55729">
    <property type="entry name" value="Acyl-CoA N-acyltransferases (Nat)"/>
    <property type="match status" value="1"/>
</dbReference>
<name>A0A375H3P5_9BURK</name>